<evidence type="ECO:0000313" key="5">
    <source>
        <dbReference type="EMBL" id="KAK0419999.1"/>
    </source>
</evidence>
<proteinExistence type="predicted"/>
<keyword evidence="1" id="KW-1015">Disulfide bond</keyword>
<dbReference type="InterPro" id="IPR018114">
    <property type="entry name" value="TRYPSIN_HIS"/>
</dbReference>
<dbReference type="FunFam" id="2.40.10.10:FF:000068">
    <property type="entry name" value="transmembrane protease serine 2"/>
    <property type="match status" value="1"/>
</dbReference>
<feature type="signal peptide" evidence="3">
    <location>
        <begin position="1"/>
        <end position="16"/>
    </location>
</feature>
<feature type="domain" description="Peptidase S1" evidence="4">
    <location>
        <begin position="32"/>
        <end position="274"/>
    </location>
</feature>
<evidence type="ECO:0000256" key="3">
    <source>
        <dbReference type="SAM" id="SignalP"/>
    </source>
</evidence>
<dbReference type="EMBL" id="JAUCMV010000002">
    <property type="protein sequence ID" value="KAK0419999.1"/>
    <property type="molecule type" value="Genomic_DNA"/>
</dbReference>
<reference evidence="5" key="1">
    <citation type="submission" date="2023-06" db="EMBL/GenBank/DDBJ databases">
        <title>Genomic analysis of the entomopathogenic nematode Steinernema hermaphroditum.</title>
        <authorList>
            <person name="Schwarz E.M."/>
            <person name="Heppert J.K."/>
            <person name="Baniya A."/>
            <person name="Schwartz H.T."/>
            <person name="Tan C.-H."/>
            <person name="Antoshechkin I."/>
            <person name="Sternberg P.W."/>
            <person name="Goodrich-Blair H."/>
            <person name="Dillman A.R."/>
        </authorList>
    </citation>
    <scope>NUCLEOTIDE SEQUENCE</scope>
    <source>
        <strain evidence="5">PS9179</strain>
        <tissue evidence="5">Whole animal</tissue>
    </source>
</reference>
<keyword evidence="2" id="KW-0720">Serine protease</keyword>
<dbReference type="PROSITE" id="PS00134">
    <property type="entry name" value="TRYPSIN_HIS"/>
    <property type="match status" value="1"/>
</dbReference>
<dbReference type="PROSITE" id="PS50240">
    <property type="entry name" value="TRYPSIN_DOM"/>
    <property type="match status" value="1"/>
</dbReference>
<evidence type="ECO:0000256" key="1">
    <source>
        <dbReference type="ARBA" id="ARBA00023157"/>
    </source>
</evidence>
<keyword evidence="2" id="KW-0645">Protease</keyword>
<organism evidence="5 6">
    <name type="scientific">Steinernema hermaphroditum</name>
    <dbReference type="NCBI Taxonomy" id="289476"/>
    <lineage>
        <taxon>Eukaryota</taxon>
        <taxon>Metazoa</taxon>
        <taxon>Ecdysozoa</taxon>
        <taxon>Nematoda</taxon>
        <taxon>Chromadorea</taxon>
        <taxon>Rhabditida</taxon>
        <taxon>Tylenchina</taxon>
        <taxon>Panagrolaimomorpha</taxon>
        <taxon>Strongyloidoidea</taxon>
        <taxon>Steinernematidae</taxon>
        <taxon>Steinernema</taxon>
    </lineage>
</organism>
<dbReference type="SUPFAM" id="SSF50494">
    <property type="entry name" value="Trypsin-like serine proteases"/>
    <property type="match status" value="1"/>
</dbReference>
<sequence length="280" mass="30391">MSVLVFLACLISFSIGLPGGTSSGYPKAAELIFGGDNAAPGMFPMQVYIPFKHPYGEYTRCGGSLISTTHVLTAAHCAVQMAADVKIMVGSVNIQNTTGAQWRNVTKISVHPDYDDTDRDTFDDIAILEFDPPVVLNDYVKLSQIVSQDSDLINDSKAVVLGFGTYKYNDPDDPVSSPDLLYTEVTIFPFEFCKRVWTNVVEEKQLCAGAKGKGTGSGDSGGPIQVSRAGTLIQVGLTSYGSGRQRTLQYDQDKKPSVYTRVSYYCDFIKNVTKGVAQCL</sequence>
<accession>A0AA39IB39</accession>
<dbReference type="GO" id="GO:0006508">
    <property type="term" value="P:proteolysis"/>
    <property type="evidence" value="ECO:0007669"/>
    <property type="project" value="UniProtKB-KW"/>
</dbReference>
<dbReference type="PRINTS" id="PR00722">
    <property type="entry name" value="CHYMOTRYPSIN"/>
</dbReference>
<dbReference type="InterPro" id="IPR001254">
    <property type="entry name" value="Trypsin_dom"/>
</dbReference>
<dbReference type="GO" id="GO:0004252">
    <property type="term" value="F:serine-type endopeptidase activity"/>
    <property type="evidence" value="ECO:0007669"/>
    <property type="project" value="InterPro"/>
</dbReference>
<dbReference type="PANTHER" id="PTHR24260">
    <property type="match status" value="1"/>
</dbReference>
<keyword evidence="2" id="KW-0378">Hydrolase</keyword>
<name>A0AA39IB39_9BILA</name>
<protein>
    <recommendedName>
        <fullName evidence="4">Peptidase S1 domain-containing protein</fullName>
    </recommendedName>
</protein>
<evidence type="ECO:0000256" key="2">
    <source>
        <dbReference type="RuleBase" id="RU363034"/>
    </source>
</evidence>
<dbReference type="CDD" id="cd00190">
    <property type="entry name" value="Tryp_SPc"/>
    <property type="match status" value="1"/>
</dbReference>
<feature type="chain" id="PRO_5041238574" description="Peptidase S1 domain-containing protein" evidence="3">
    <location>
        <begin position="17"/>
        <end position="280"/>
    </location>
</feature>
<evidence type="ECO:0000259" key="4">
    <source>
        <dbReference type="PROSITE" id="PS50240"/>
    </source>
</evidence>
<dbReference type="InterPro" id="IPR001314">
    <property type="entry name" value="Peptidase_S1A"/>
</dbReference>
<keyword evidence="3" id="KW-0732">Signal</keyword>
<dbReference type="InterPro" id="IPR043504">
    <property type="entry name" value="Peptidase_S1_PA_chymotrypsin"/>
</dbReference>
<dbReference type="Pfam" id="PF00089">
    <property type="entry name" value="Trypsin"/>
    <property type="match status" value="1"/>
</dbReference>
<dbReference type="PROSITE" id="PS00135">
    <property type="entry name" value="TRYPSIN_SER"/>
    <property type="match status" value="1"/>
</dbReference>
<gene>
    <name evidence="5" type="ORF">QR680_014452</name>
</gene>
<dbReference type="InterPro" id="IPR009003">
    <property type="entry name" value="Peptidase_S1_PA"/>
</dbReference>
<evidence type="ECO:0000313" key="6">
    <source>
        <dbReference type="Proteomes" id="UP001175271"/>
    </source>
</evidence>
<keyword evidence="6" id="KW-1185">Reference proteome</keyword>
<dbReference type="SMART" id="SM00020">
    <property type="entry name" value="Tryp_SPc"/>
    <property type="match status" value="1"/>
</dbReference>
<comment type="caution">
    <text evidence="5">The sequence shown here is derived from an EMBL/GenBank/DDBJ whole genome shotgun (WGS) entry which is preliminary data.</text>
</comment>
<dbReference type="Proteomes" id="UP001175271">
    <property type="component" value="Unassembled WGS sequence"/>
</dbReference>
<dbReference type="PANTHER" id="PTHR24260:SF136">
    <property type="entry name" value="GH08193P-RELATED"/>
    <property type="match status" value="1"/>
</dbReference>
<dbReference type="Gene3D" id="2.40.10.10">
    <property type="entry name" value="Trypsin-like serine proteases"/>
    <property type="match status" value="1"/>
</dbReference>
<dbReference type="InterPro" id="IPR033116">
    <property type="entry name" value="TRYPSIN_SER"/>
</dbReference>
<dbReference type="AlphaFoldDB" id="A0AA39IB39"/>
<dbReference type="InterPro" id="IPR051333">
    <property type="entry name" value="CLIP_Serine_Protease"/>
</dbReference>